<feature type="compositionally biased region" description="Basic and acidic residues" evidence="1">
    <location>
        <begin position="187"/>
        <end position="203"/>
    </location>
</feature>
<feature type="compositionally biased region" description="Basic and acidic residues" evidence="1">
    <location>
        <begin position="266"/>
        <end position="282"/>
    </location>
</feature>
<dbReference type="AlphaFoldDB" id="A0A8W8HPN0"/>
<keyword evidence="4" id="KW-1185">Reference proteome</keyword>
<feature type="transmembrane region" description="Helical" evidence="2">
    <location>
        <begin position="6"/>
        <end position="32"/>
    </location>
</feature>
<organism evidence="3 4">
    <name type="scientific">Magallana gigas</name>
    <name type="common">Pacific oyster</name>
    <name type="synonym">Crassostrea gigas</name>
    <dbReference type="NCBI Taxonomy" id="29159"/>
    <lineage>
        <taxon>Eukaryota</taxon>
        <taxon>Metazoa</taxon>
        <taxon>Spiralia</taxon>
        <taxon>Lophotrochozoa</taxon>
        <taxon>Mollusca</taxon>
        <taxon>Bivalvia</taxon>
        <taxon>Autobranchia</taxon>
        <taxon>Pteriomorphia</taxon>
        <taxon>Ostreida</taxon>
        <taxon>Ostreoidea</taxon>
        <taxon>Ostreidae</taxon>
        <taxon>Magallana</taxon>
    </lineage>
</organism>
<reference evidence="3" key="1">
    <citation type="submission" date="2022-08" db="UniProtKB">
        <authorList>
            <consortium name="EnsemblMetazoa"/>
        </authorList>
    </citation>
    <scope>IDENTIFICATION</scope>
    <source>
        <strain evidence="3">05x7-T-G4-1.051#20</strain>
    </source>
</reference>
<sequence>METNELIAIVGGSLAGLVVILIVLAVIIYCACGKRKRRDDKHRRLTHNQSQDTSLGKSSKYGNGIDPRMEHPPSLPKVGSNGLWMGANPAMYAPGKPYYNDNRRPQNSMMRATSEDRLSPPYMVYQGNHPHIYHSQQVPSSYEAFGRLPRSNSYMELYPSSPYAGYPSSGYGGVRDSRAVLVEYPDDSDHVYDPYRDVFDDRKRGGKKVQRTHSDLTGTKRKKRERKYDSPYDLESRPSNRDKKEGSDHRQKGSVDGRLPRTTSAEIHEKHQSRDHQHREMRQSMNGVRNDNIKETKTEVSEQELSQTDSAKLRAMQDKSKDHVDGKPVSTQWNNNKEDLKLNLPKDSDEEEVVVKHYEYNGHIRRDNSSDRRDYPGGKVNGSTFVSVTVRPEMHDRNGYDNPVFSEEEPVSSRVSGKGRARSDSNTDGKQVSAAFDFLNNYLSDDEGTEYLGSRSHSPVPL</sequence>
<feature type="compositionally biased region" description="Polar residues" evidence="1">
    <location>
        <begin position="47"/>
        <end position="61"/>
    </location>
</feature>
<feature type="region of interest" description="Disordered" evidence="1">
    <location>
        <begin position="38"/>
        <end position="73"/>
    </location>
</feature>
<keyword evidence="2" id="KW-0812">Transmembrane</keyword>
<feature type="compositionally biased region" description="Basic and acidic residues" evidence="1">
    <location>
        <begin position="291"/>
        <end position="300"/>
    </location>
</feature>
<feature type="region of interest" description="Disordered" evidence="1">
    <location>
        <begin position="185"/>
        <end position="334"/>
    </location>
</feature>
<evidence type="ECO:0000313" key="3">
    <source>
        <dbReference type="EnsemblMetazoa" id="G1047.28:cds"/>
    </source>
</evidence>
<evidence type="ECO:0000313" key="4">
    <source>
        <dbReference type="Proteomes" id="UP000005408"/>
    </source>
</evidence>
<dbReference type="Proteomes" id="UP000005408">
    <property type="component" value="Unassembled WGS sequence"/>
</dbReference>
<feature type="region of interest" description="Disordered" evidence="1">
    <location>
        <begin position="391"/>
        <end position="431"/>
    </location>
</feature>
<evidence type="ECO:0000256" key="1">
    <source>
        <dbReference type="SAM" id="MobiDB-lite"/>
    </source>
</evidence>
<protein>
    <submittedName>
        <fullName evidence="3">Uncharacterized protein</fullName>
    </submittedName>
</protein>
<evidence type="ECO:0000256" key="2">
    <source>
        <dbReference type="SAM" id="Phobius"/>
    </source>
</evidence>
<dbReference type="EnsemblMetazoa" id="G1047.28">
    <property type="protein sequence ID" value="G1047.28:cds"/>
    <property type="gene ID" value="G1047"/>
</dbReference>
<accession>A0A8W8HPN0</accession>
<feature type="compositionally biased region" description="Basic and acidic residues" evidence="1">
    <location>
        <begin position="311"/>
        <end position="326"/>
    </location>
</feature>
<keyword evidence="2" id="KW-0472">Membrane</keyword>
<keyword evidence="2" id="KW-1133">Transmembrane helix</keyword>
<name>A0A8W8HPN0_MAGGI</name>
<feature type="compositionally biased region" description="Basic and acidic residues" evidence="1">
    <location>
        <begin position="226"/>
        <end position="259"/>
    </location>
</feature>
<proteinExistence type="predicted"/>